<evidence type="ECO:0000313" key="1">
    <source>
        <dbReference type="EMBL" id="EME35504.1"/>
    </source>
</evidence>
<proteinExistence type="predicted"/>
<dbReference type="Proteomes" id="UP000009877">
    <property type="component" value="Unassembled WGS sequence"/>
</dbReference>
<keyword evidence="2" id="KW-1185">Reference proteome</keyword>
<protein>
    <submittedName>
        <fullName evidence="1">Uncharacterized protein</fullName>
    </submittedName>
</protein>
<name>M2YA50_9MICC</name>
<organism evidence="1 2">
    <name type="scientific">Kocuria palustris PEL</name>
    <dbReference type="NCBI Taxonomy" id="1236550"/>
    <lineage>
        <taxon>Bacteria</taxon>
        <taxon>Bacillati</taxon>
        <taxon>Actinomycetota</taxon>
        <taxon>Actinomycetes</taxon>
        <taxon>Micrococcales</taxon>
        <taxon>Micrococcaceae</taxon>
        <taxon>Kocuria</taxon>
    </lineage>
</organism>
<accession>M2YA50</accession>
<reference evidence="1 2" key="1">
    <citation type="journal article" date="2014" name="Genome Announc.">
        <title>Draft Genome Sequence of Kocuria palustris PEL.</title>
        <authorList>
            <person name="Sharma G."/>
            <person name="Khatri I."/>
            <person name="Subramanian S."/>
        </authorList>
    </citation>
    <scope>NUCLEOTIDE SEQUENCE [LARGE SCALE GENOMIC DNA]</scope>
    <source>
        <strain evidence="1 2">PEL</strain>
    </source>
</reference>
<sequence length="43" mass="4497">MLAHGCSLSVLCVARGPTRSGAPRRRCTRCTAAGPRPVPCPPH</sequence>
<gene>
    <name evidence="1" type="ORF">C884_01720</name>
</gene>
<evidence type="ECO:0000313" key="2">
    <source>
        <dbReference type="Proteomes" id="UP000009877"/>
    </source>
</evidence>
<dbReference type="AlphaFoldDB" id="M2YA50"/>
<comment type="caution">
    <text evidence="1">The sequence shown here is derived from an EMBL/GenBank/DDBJ whole genome shotgun (WGS) entry which is preliminary data.</text>
</comment>
<dbReference type="EMBL" id="ANHZ02000035">
    <property type="protein sequence ID" value="EME35504.1"/>
    <property type="molecule type" value="Genomic_DNA"/>
</dbReference>